<organism evidence="8 9">
    <name type="scientific">Bifiguratus adelaidae</name>
    <dbReference type="NCBI Taxonomy" id="1938954"/>
    <lineage>
        <taxon>Eukaryota</taxon>
        <taxon>Fungi</taxon>
        <taxon>Fungi incertae sedis</taxon>
        <taxon>Mucoromycota</taxon>
        <taxon>Mucoromycotina</taxon>
        <taxon>Endogonomycetes</taxon>
        <taxon>Endogonales</taxon>
        <taxon>Endogonales incertae sedis</taxon>
        <taxon>Bifiguratus</taxon>
    </lineage>
</organism>
<evidence type="ECO:0000256" key="7">
    <source>
        <dbReference type="RuleBase" id="RU364114"/>
    </source>
</evidence>
<comment type="similarity">
    <text evidence="2 7">Belongs to the NDUFAF7 family.</text>
</comment>
<comment type="catalytic activity">
    <reaction evidence="6 7">
        <text>L-arginyl-[protein] + 2 S-adenosyl-L-methionine = N(omega),N(omega)'-dimethyl-L-arginyl-[protein] + 2 S-adenosyl-L-homocysteine + 2 H(+)</text>
        <dbReference type="Rhea" id="RHEA:48108"/>
        <dbReference type="Rhea" id="RHEA-COMP:10532"/>
        <dbReference type="Rhea" id="RHEA-COMP:11992"/>
        <dbReference type="ChEBI" id="CHEBI:15378"/>
        <dbReference type="ChEBI" id="CHEBI:29965"/>
        <dbReference type="ChEBI" id="CHEBI:57856"/>
        <dbReference type="ChEBI" id="CHEBI:59789"/>
        <dbReference type="ChEBI" id="CHEBI:88221"/>
        <dbReference type="EC" id="2.1.1.320"/>
    </reaction>
</comment>
<comment type="subcellular location">
    <subcellularLocation>
        <location evidence="1 7">Mitochondrion</location>
    </subcellularLocation>
</comment>
<comment type="caution">
    <text evidence="8">The sequence shown here is derived from an EMBL/GenBank/DDBJ whole genome shotgun (WGS) entry which is preliminary data.</text>
</comment>
<keyword evidence="9" id="KW-1185">Reference proteome</keyword>
<dbReference type="PANTHER" id="PTHR12049:SF5">
    <property type="entry name" value="PROTEIN ARGININE METHYLTRANSFERASE NDUFAF7 HOMOLOG, MITOCHONDRIAL"/>
    <property type="match status" value="1"/>
</dbReference>
<proteinExistence type="inferred from homology"/>
<dbReference type="Proteomes" id="UP000242875">
    <property type="component" value="Unassembled WGS sequence"/>
</dbReference>
<dbReference type="GO" id="GO:0035243">
    <property type="term" value="F:protein-arginine omega-N symmetric methyltransferase activity"/>
    <property type="evidence" value="ECO:0007669"/>
    <property type="project" value="UniProtKB-EC"/>
</dbReference>
<protein>
    <recommendedName>
        <fullName evidence="7">Protein arginine methyltransferase NDUFAF7</fullName>
        <ecNumber evidence="7">2.1.1.320</ecNumber>
    </recommendedName>
</protein>
<dbReference type="GO" id="GO:0032259">
    <property type="term" value="P:methylation"/>
    <property type="evidence" value="ECO:0007669"/>
    <property type="project" value="UniProtKB-KW"/>
</dbReference>
<dbReference type="SUPFAM" id="SSF53335">
    <property type="entry name" value="S-adenosyl-L-methionine-dependent methyltransferases"/>
    <property type="match status" value="1"/>
</dbReference>
<dbReference type="GO" id="GO:0005739">
    <property type="term" value="C:mitochondrion"/>
    <property type="evidence" value="ECO:0007669"/>
    <property type="project" value="UniProtKB-SubCell"/>
</dbReference>
<comment type="function">
    <text evidence="7">Arginine methyltransferase involved in the assembly or stability of mitochondrial NADH:ubiquinone oxidoreductase complex (complex I).</text>
</comment>
<dbReference type="InterPro" id="IPR038375">
    <property type="entry name" value="NDUFAF7_sf"/>
</dbReference>
<evidence type="ECO:0000256" key="5">
    <source>
        <dbReference type="ARBA" id="ARBA00023128"/>
    </source>
</evidence>
<keyword evidence="3 7" id="KW-0489">Methyltransferase</keyword>
<accession>A0A261Y2F5</accession>
<name>A0A261Y2F5_9FUNG</name>
<gene>
    <name evidence="8" type="ORF">BZG36_01858</name>
</gene>
<dbReference type="InterPro" id="IPR003788">
    <property type="entry name" value="NDUFAF7"/>
</dbReference>
<evidence type="ECO:0000256" key="2">
    <source>
        <dbReference type="ARBA" id="ARBA00005891"/>
    </source>
</evidence>
<evidence type="ECO:0000256" key="1">
    <source>
        <dbReference type="ARBA" id="ARBA00004173"/>
    </source>
</evidence>
<reference evidence="8 9" key="1">
    <citation type="journal article" date="2017" name="Mycologia">
        <title>Bifiguratus adelaidae, gen. et sp. nov., a new member of Mucoromycotina in endophytic and soil-dwelling habitats.</title>
        <authorList>
            <person name="Torres-Cruz T.J."/>
            <person name="Billingsley Tobias T.L."/>
            <person name="Almatruk M."/>
            <person name="Hesse C."/>
            <person name="Kuske C.R."/>
            <person name="Desiro A."/>
            <person name="Benucci G.M."/>
            <person name="Bonito G."/>
            <person name="Stajich J.E."/>
            <person name="Dunlap C."/>
            <person name="Arnold A.E."/>
            <person name="Porras-Alfaro A."/>
        </authorList>
    </citation>
    <scope>NUCLEOTIDE SEQUENCE [LARGE SCALE GENOMIC DNA]</scope>
    <source>
        <strain evidence="8 9">AZ0501</strain>
    </source>
</reference>
<evidence type="ECO:0000256" key="6">
    <source>
        <dbReference type="ARBA" id="ARBA00048612"/>
    </source>
</evidence>
<dbReference type="EC" id="2.1.1.320" evidence="7"/>
<dbReference type="AlphaFoldDB" id="A0A261Y2F5"/>
<dbReference type="Pfam" id="PF02636">
    <property type="entry name" value="Methyltransf_28"/>
    <property type="match status" value="1"/>
</dbReference>
<dbReference type="PANTHER" id="PTHR12049">
    <property type="entry name" value="PROTEIN ARGININE METHYLTRANSFERASE NDUFAF7, MITOCHONDRIAL"/>
    <property type="match status" value="1"/>
</dbReference>
<dbReference type="InterPro" id="IPR029063">
    <property type="entry name" value="SAM-dependent_MTases_sf"/>
</dbReference>
<evidence type="ECO:0000256" key="3">
    <source>
        <dbReference type="ARBA" id="ARBA00022603"/>
    </source>
</evidence>
<sequence length="473" mass="55675">MALDVSLRSAGPTSVYTRSLHATNKVAAAFDPWDSVSRTVDPEMYTYPRVTTASTALLKEPPRRVTMLVRDLIDDSLYNPNYGYFAKQAVIFSPEKQFDFGRLRDHLQFMDLLNKMYRRFDEQQGSEDVDYTARQVWHTPTELFKPWYGYAIAKYMVAEYKLNLYPHRDLIIYEMGAGNGTLMRNILDYIREYEPAVYTRTQYRIIEISEALAKQQARQLTRVNQKEPHHCVEIINQSIFDWDEKVEDECFFIAMEVIDNFAHDLIRYDTDTGEPFQGVVGVDPEGDYSELYEAVGSDALIARYLKTRRQTNYKTPALSHHIFRKLKNSLLPYSSNLSKPEFIPTRLFQFLEQLRDHFPRHRLILSDFYQLPDTIPGIDAPVVQTRYKGTMVPCSTYMVQPGWFDIFFPTNFELLRDMYHIVCRKDRPINERLVKVLPHRDFLERYADLEMTRTRSGENPMLMYYENVKMLLT</sequence>
<keyword evidence="4 7" id="KW-0808">Transferase</keyword>
<keyword evidence="5 7" id="KW-0496">Mitochondrion</keyword>
<dbReference type="EMBL" id="MVBO01000030">
    <property type="protein sequence ID" value="OZJ04805.1"/>
    <property type="molecule type" value="Genomic_DNA"/>
</dbReference>
<dbReference type="OrthoDB" id="17415at2759"/>
<evidence type="ECO:0000313" key="8">
    <source>
        <dbReference type="EMBL" id="OZJ04805.1"/>
    </source>
</evidence>
<evidence type="ECO:0000313" key="9">
    <source>
        <dbReference type="Proteomes" id="UP000242875"/>
    </source>
</evidence>
<dbReference type="Gene3D" id="3.40.50.12710">
    <property type="match status" value="1"/>
</dbReference>
<evidence type="ECO:0000256" key="4">
    <source>
        <dbReference type="ARBA" id="ARBA00022679"/>
    </source>
</evidence>